<dbReference type="InterPro" id="IPR010982">
    <property type="entry name" value="Lambda_DNA-bd_dom_sf"/>
</dbReference>
<keyword evidence="2" id="KW-0472">Membrane</keyword>
<feature type="transmembrane region" description="Helical" evidence="2">
    <location>
        <begin position="229"/>
        <end position="247"/>
    </location>
</feature>
<dbReference type="SUPFAM" id="SSF47413">
    <property type="entry name" value="lambda repressor-like DNA-binding domains"/>
    <property type="match status" value="1"/>
</dbReference>
<proteinExistence type="predicted"/>
<evidence type="ECO:0000256" key="2">
    <source>
        <dbReference type="SAM" id="Phobius"/>
    </source>
</evidence>
<dbReference type="STRING" id="166486.ERS852572_00132"/>
<dbReference type="PaxDb" id="166486-ERS852572_00132"/>
<reference evidence="4 6" key="1">
    <citation type="submission" date="2015-09" db="EMBL/GenBank/DDBJ databases">
        <authorList>
            <consortium name="Pathogen Informatics"/>
        </authorList>
    </citation>
    <scope>NUCLEOTIDE SEQUENCE [LARGE SCALE GENOMIC DNA]</scope>
    <source>
        <strain evidence="4 6">2789STDY5834960</strain>
    </source>
</reference>
<dbReference type="Proteomes" id="UP000283586">
    <property type="component" value="Unassembled WGS sequence"/>
</dbReference>
<name>A0A173R3E2_9FIRM</name>
<evidence type="ECO:0000313" key="6">
    <source>
        <dbReference type="Proteomes" id="UP000095350"/>
    </source>
</evidence>
<accession>A0A173R3E2</accession>
<reference evidence="5 7" key="2">
    <citation type="submission" date="2018-08" db="EMBL/GenBank/DDBJ databases">
        <title>A genome reference for cultivated species of the human gut microbiota.</title>
        <authorList>
            <person name="Zou Y."/>
            <person name="Xue W."/>
            <person name="Luo G."/>
        </authorList>
    </citation>
    <scope>NUCLEOTIDE SEQUENCE [LARGE SCALE GENOMIC DNA]</scope>
    <source>
        <strain evidence="5 7">AF31-21AC</strain>
    </source>
</reference>
<feature type="domain" description="HTH cro/C1-type" evidence="3">
    <location>
        <begin position="7"/>
        <end position="61"/>
    </location>
</feature>
<feature type="transmembrane region" description="Helical" evidence="2">
    <location>
        <begin position="303"/>
        <end position="325"/>
    </location>
</feature>
<gene>
    <name evidence="4" type="primary">immR_2</name>
    <name evidence="5" type="ORF">DWZ31_04880</name>
    <name evidence="4" type="ORF">ERS852572_00132</name>
</gene>
<dbReference type="SMART" id="SM00530">
    <property type="entry name" value="HTH_XRE"/>
    <property type="match status" value="1"/>
</dbReference>
<keyword evidence="2" id="KW-1133">Transmembrane helix</keyword>
<dbReference type="Proteomes" id="UP000095350">
    <property type="component" value="Unassembled WGS sequence"/>
</dbReference>
<dbReference type="GO" id="GO:0003677">
    <property type="term" value="F:DNA binding"/>
    <property type="evidence" value="ECO:0007669"/>
    <property type="project" value="UniProtKB-KW"/>
</dbReference>
<dbReference type="OrthoDB" id="9815852at2"/>
<evidence type="ECO:0000313" key="5">
    <source>
        <dbReference type="EMBL" id="RHN10881.1"/>
    </source>
</evidence>
<feature type="transmembrane region" description="Helical" evidence="2">
    <location>
        <begin position="278"/>
        <end position="297"/>
    </location>
</feature>
<feature type="transmembrane region" description="Helical" evidence="2">
    <location>
        <begin position="106"/>
        <end position="126"/>
    </location>
</feature>
<dbReference type="PANTHER" id="PTHR46558">
    <property type="entry name" value="TRACRIPTIONAL REGULATORY PROTEIN-RELATED-RELATED"/>
    <property type="match status" value="1"/>
</dbReference>
<keyword evidence="2" id="KW-0812">Transmembrane</keyword>
<dbReference type="AlphaFoldDB" id="A0A173R3E2"/>
<evidence type="ECO:0000259" key="3">
    <source>
        <dbReference type="PROSITE" id="PS50943"/>
    </source>
</evidence>
<keyword evidence="1" id="KW-0238">DNA-binding</keyword>
<feature type="transmembrane region" description="Helical" evidence="2">
    <location>
        <begin position="138"/>
        <end position="161"/>
    </location>
</feature>
<dbReference type="EMBL" id="CYXZ01000001">
    <property type="protein sequence ID" value="CUM71978.1"/>
    <property type="molecule type" value="Genomic_DNA"/>
</dbReference>
<organism evidence="4 6">
    <name type="scientific">Roseburia intestinalis</name>
    <dbReference type="NCBI Taxonomy" id="166486"/>
    <lineage>
        <taxon>Bacteria</taxon>
        <taxon>Bacillati</taxon>
        <taxon>Bacillota</taxon>
        <taxon>Clostridia</taxon>
        <taxon>Lachnospirales</taxon>
        <taxon>Lachnospiraceae</taxon>
        <taxon>Roseburia</taxon>
    </lineage>
</organism>
<dbReference type="CDD" id="cd00093">
    <property type="entry name" value="HTH_XRE"/>
    <property type="match status" value="1"/>
</dbReference>
<evidence type="ECO:0000256" key="1">
    <source>
        <dbReference type="ARBA" id="ARBA00023125"/>
    </source>
</evidence>
<dbReference type="InterPro" id="IPR001387">
    <property type="entry name" value="Cro/C1-type_HTH"/>
</dbReference>
<dbReference type="EMBL" id="QRQN01000004">
    <property type="protein sequence ID" value="RHN10881.1"/>
    <property type="molecule type" value="Genomic_DNA"/>
</dbReference>
<dbReference type="Pfam" id="PF01381">
    <property type="entry name" value="HTH_3"/>
    <property type="match status" value="1"/>
</dbReference>
<protein>
    <submittedName>
        <fullName evidence="4">HTH-type transcriptional regulator immR</fullName>
    </submittedName>
    <submittedName>
        <fullName evidence="5">XRE family transcriptional regulator</fullName>
    </submittedName>
</protein>
<feature type="transmembrane region" description="Helical" evidence="2">
    <location>
        <begin position="197"/>
        <end position="217"/>
    </location>
</feature>
<evidence type="ECO:0000313" key="7">
    <source>
        <dbReference type="Proteomes" id="UP000283586"/>
    </source>
</evidence>
<evidence type="ECO:0000313" key="4">
    <source>
        <dbReference type="EMBL" id="CUM71978.1"/>
    </source>
</evidence>
<dbReference type="PROSITE" id="PS50943">
    <property type="entry name" value="HTH_CROC1"/>
    <property type="match status" value="1"/>
</dbReference>
<dbReference type="RefSeq" id="WP_015520249.1">
    <property type="nucleotide sequence ID" value="NZ_CABIYH010000001.1"/>
</dbReference>
<sequence length="334" mass="36758">MILAEKIMEERKKNGWSQEELAEKLSVSRQAVSKWESAQSIPDLQRVIQLSEIFGVSTDYLLKDECETPQPIEGVEPSDKDFPLKKVSVEDANDFMEVRKKNAPKIAAAVAACIVSPSVLIFLAGLSEAQIGNISEGVAASVGLVCLLGFVAAAVFTFIFCGMQTKRFEFLENECFETAYGVEGLAKEKLKNYEGTFTRGIAVGVVLCIVAAIPLLVAACMDAPDAVCTSFVSLLLILVACGVYMIIRVGMIKGSYDILLQEGDYTISEKKLKKKSDAFSGAYWCIATAIYLGWSFWTMRWDFTWIIWPVAGVLFAAVSGIFRAVMQNEKKKIE</sequence>
<dbReference type="Gene3D" id="1.10.260.40">
    <property type="entry name" value="lambda repressor-like DNA-binding domains"/>
    <property type="match status" value="1"/>
</dbReference>
<dbReference type="PANTHER" id="PTHR46558:SF4">
    <property type="entry name" value="DNA-BIDING PHAGE PROTEIN"/>
    <property type="match status" value="1"/>
</dbReference>